<keyword evidence="5" id="KW-0119">Carbohydrate metabolism</keyword>
<keyword evidence="4" id="KW-0456">Lyase</keyword>
<evidence type="ECO:0000256" key="4">
    <source>
        <dbReference type="ARBA" id="ARBA00023239"/>
    </source>
</evidence>
<evidence type="ECO:0000256" key="2">
    <source>
        <dbReference type="ARBA" id="ARBA00006906"/>
    </source>
</evidence>
<dbReference type="RefSeq" id="WP_203964493.1">
    <property type="nucleotide sequence ID" value="NZ_AP023355.1"/>
</dbReference>
<keyword evidence="7" id="KW-1185">Reference proteome</keyword>
<comment type="subunit">
    <text evidence="3">Homotrimer.</text>
</comment>
<accession>A0A7R7DVG7</accession>
<dbReference type="PANTHER" id="PTHR30246:SF1">
    <property type="entry name" value="2-DEHYDRO-3-DEOXY-6-PHOSPHOGALACTONATE ALDOLASE-RELATED"/>
    <property type="match status" value="1"/>
</dbReference>
<gene>
    <name evidence="6" type="ORF">Athai_59680</name>
</gene>
<dbReference type="NCBIfam" id="TIGR01182">
    <property type="entry name" value="eda"/>
    <property type="match status" value="1"/>
</dbReference>
<dbReference type="CDD" id="cd00452">
    <property type="entry name" value="KDPG_aldolase"/>
    <property type="match status" value="1"/>
</dbReference>
<sequence length="217" mass="22128">MQTSPRSTPSAALVETGVVPILRGKRTGEYLPAVIDALVDNGIRCLEITTNTPDGFAAVAAARARYGAEVDLGIGTVLTVEHLDAAEQAGATFIVSPHTDPALAAEAVARGLGYYPGAFTATEVLTAWRLGATAVKVFPASVAGPRYLRELRGPIDGVPLMPTGGVTLDLVPEYLAAGAIAVGMGGPLLGDALDGGSLTELGARARAVLDAIREARG</sequence>
<comment type="similarity">
    <text evidence="2">Belongs to the KHG/KDPG aldolase family.</text>
</comment>
<dbReference type="InterPro" id="IPR013785">
    <property type="entry name" value="Aldolase_TIM"/>
</dbReference>
<evidence type="ECO:0000313" key="7">
    <source>
        <dbReference type="Proteomes" id="UP000611640"/>
    </source>
</evidence>
<proteinExistence type="inferred from homology"/>
<organism evidence="6 7">
    <name type="scientific">Actinocatenispora thailandica</name>
    <dbReference type="NCBI Taxonomy" id="227318"/>
    <lineage>
        <taxon>Bacteria</taxon>
        <taxon>Bacillati</taxon>
        <taxon>Actinomycetota</taxon>
        <taxon>Actinomycetes</taxon>
        <taxon>Micromonosporales</taxon>
        <taxon>Micromonosporaceae</taxon>
        <taxon>Actinocatenispora</taxon>
    </lineage>
</organism>
<comment type="pathway">
    <text evidence="1">Carbohydrate acid metabolism.</text>
</comment>
<protein>
    <submittedName>
        <fullName evidence="6">2-keto-3-deoxy-phosphogluconate aldolase</fullName>
    </submittedName>
</protein>
<dbReference type="EMBL" id="AP023355">
    <property type="protein sequence ID" value="BCJ38465.1"/>
    <property type="molecule type" value="Genomic_DNA"/>
</dbReference>
<dbReference type="InterPro" id="IPR000887">
    <property type="entry name" value="Aldlse_KDPG_KHG"/>
</dbReference>
<reference evidence="6 7" key="1">
    <citation type="submission" date="2020-08" db="EMBL/GenBank/DDBJ databases">
        <title>Whole genome shotgun sequence of Actinocatenispora thailandica NBRC 105041.</title>
        <authorList>
            <person name="Komaki H."/>
            <person name="Tamura T."/>
        </authorList>
    </citation>
    <scope>NUCLEOTIDE SEQUENCE [LARGE SCALE GENOMIC DNA]</scope>
    <source>
        <strain evidence="6 7">NBRC 105041</strain>
    </source>
</reference>
<dbReference type="AlphaFoldDB" id="A0A7R7DVG7"/>
<evidence type="ECO:0000256" key="5">
    <source>
        <dbReference type="ARBA" id="ARBA00023277"/>
    </source>
</evidence>
<dbReference type="PANTHER" id="PTHR30246">
    <property type="entry name" value="2-KETO-3-DEOXY-6-PHOSPHOGLUCONATE ALDOLASE"/>
    <property type="match status" value="1"/>
</dbReference>
<dbReference type="KEGG" id="atl:Athai_59680"/>
<dbReference type="Pfam" id="PF01081">
    <property type="entry name" value="Aldolase"/>
    <property type="match status" value="1"/>
</dbReference>
<dbReference type="Proteomes" id="UP000611640">
    <property type="component" value="Chromosome"/>
</dbReference>
<dbReference type="Gene3D" id="3.20.20.70">
    <property type="entry name" value="Aldolase class I"/>
    <property type="match status" value="1"/>
</dbReference>
<evidence type="ECO:0000256" key="3">
    <source>
        <dbReference type="ARBA" id="ARBA00011233"/>
    </source>
</evidence>
<evidence type="ECO:0000313" key="6">
    <source>
        <dbReference type="EMBL" id="BCJ38465.1"/>
    </source>
</evidence>
<evidence type="ECO:0000256" key="1">
    <source>
        <dbReference type="ARBA" id="ARBA00004761"/>
    </source>
</evidence>
<dbReference type="SUPFAM" id="SSF51569">
    <property type="entry name" value="Aldolase"/>
    <property type="match status" value="1"/>
</dbReference>
<name>A0A7R7DVG7_9ACTN</name>
<dbReference type="GO" id="GO:0016829">
    <property type="term" value="F:lyase activity"/>
    <property type="evidence" value="ECO:0007669"/>
    <property type="project" value="UniProtKB-KW"/>
</dbReference>